<protein>
    <submittedName>
        <fullName evidence="2">Uncharacterized protein</fullName>
    </submittedName>
</protein>
<name>A0A9P5E072_9HYPO</name>
<reference evidence="2" key="2">
    <citation type="submission" date="2020-02" db="EMBL/GenBank/DDBJ databases">
        <title>Identification and distribution of gene clusters putatively required for synthesis of sphingolipid metabolism inhibitors in phylogenetically diverse species of the filamentous fungus Fusarium.</title>
        <authorList>
            <person name="Kim H.-S."/>
            <person name="Busman M."/>
            <person name="Brown D.W."/>
            <person name="Divon H."/>
            <person name="Uhlig S."/>
            <person name="Proctor R.H."/>
        </authorList>
    </citation>
    <scope>NUCLEOTIDE SEQUENCE</scope>
    <source>
        <strain evidence="2">NRRL 25174</strain>
    </source>
</reference>
<proteinExistence type="predicted"/>
<evidence type="ECO:0000313" key="2">
    <source>
        <dbReference type="EMBL" id="KAF4343827.1"/>
    </source>
</evidence>
<evidence type="ECO:0000313" key="3">
    <source>
        <dbReference type="Proteomes" id="UP000730481"/>
    </source>
</evidence>
<accession>A0A9P5E072</accession>
<dbReference type="AlphaFoldDB" id="A0A9P5E072"/>
<dbReference type="EMBL" id="PVQB02000079">
    <property type="protein sequence ID" value="KAF4343827.1"/>
    <property type="molecule type" value="Genomic_DNA"/>
</dbReference>
<feature type="chain" id="PRO_5040274972" evidence="1">
    <location>
        <begin position="18"/>
        <end position="91"/>
    </location>
</feature>
<evidence type="ECO:0000256" key="1">
    <source>
        <dbReference type="SAM" id="SignalP"/>
    </source>
</evidence>
<comment type="caution">
    <text evidence="2">The sequence shown here is derived from an EMBL/GenBank/DDBJ whole genome shotgun (WGS) entry which is preliminary data.</text>
</comment>
<dbReference type="OrthoDB" id="4967911at2759"/>
<gene>
    <name evidence="2" type="ORF">FBEOM_2222</name>
</gene>
<dbReference type="Proteomes" id="UP000730481">
    <property type="component" value="Unassembled WGS sequence"/>
</dbReference>
<reference evidence="2" key="1">
    <citation type="journal article" date="2017" name="Mycologia">
        <title>Fusarium algeriense, sp. nov., a novel toxigenic crown rot pathogen of durum wheat from Algeria is nested in the Fusarium burgessii species complex.</title>
        <authorList>
            <person name="Laraba I."/>
            <person name="Keddad A."/>
            <person name="Boureghda H."/>
            <person name="Abdallah N."/>
            <person name="Vaughan M.M."/>
            <person name="Proctor R.H."/>
            <person name="Busman M."/>
            <person name="O'Donnell K."/>
        </authorList>
    </citation>
    <scope>NUCLEOTIDE SEQUENCE</scope>
    <source>
        <strain evidence="2">NRRL 25174</strain>
    </source>
</reference>
<keyword evidence="3" id="KW-1185">Reference proteome</keyword>
<feature type="signal peptide" evidence="1">
    <location>
        <begin position="1"/>
        <end position="17"/>
    </location>
</feature>
<organism evidence="2 3">
    <name type="scientific">Fusarium beomiforme</name>
    <dbReference type="NCBI Taxonomy" id="44412"/>
    <lineage>
        <taxon>Eukaryota</taxon>
        <taxon>Fungi</taxon>
        <taxon>Dikarya</taxon>
        <taxon>Ascomycota</taxon>
        <taxon>Pezizomycotina</taxon>
        <taxon>Sordariomycetes</taxon>
        <taxon>Hypocreomycetidae</taxon>
        <taxon>Hypocreales</taxon>
        <taxon>Nectriaceae</taxon>
        <taxon>Fusarium</taxon>
        <taxon>Fusarium burgessii species complex</taxon>
    </lineage>
</organism>
<keyword evidence="1" id="KW-0732">Signal</keyword>
<sequence length="91" mass="9858">MKFFTITLLSSIGTVMAIDCFCITTDDDVAAGRQPQRVFNLSGRCEELGGRLDLEARVCTFLPDANAFTAEICNENSGGRVFAPNCFASII</sequence>